<evidence type="ECO:0000313" key="3">
    <source>
        <dbReference type="Proteomes" id="UP000523161"/>
    </source>
</evidence>
<dbReference type="EMBL" id="JABSOD010000001">
    <property type="protein sequence ID" value="NRQ41239.1"/>
    <property type="molecule type" value="Genomic_DNA"/>
</dbReference>
<dbReference type="NCBIfam" id="TIGR02523">
    <property type="entry name" value="type_IV_pilV"/>
    <property type="match status" value="1"/>
</dbReference>
<dbReference type="NCBIfam" id="TIGR02532">
    <property type="entry name" value="IV_pilin_GFxxxE"/>
    <property type="match status" value="1"/>
</dbReference>
<keyword evidence="1" id="KW-1133">Transmembrane helix</keyword>
<organism evidence="2 3">
    <name type="scientific">Rheinheimera lutimaris</name>
    <dbReference type="NCBI Taxonomy" id="2740584"/>
    <lineage>
        <taxon>Bacteria</taxon>
        <taxon>Pseudomonadati</taxon>
        <taxon>Pseudomonadota</taxon>
        <taxon>Gammaproteobacteria</taxon>
        <taxon>Chromatiales</taxon>
        <taxon>Chromatiaceae</taxon>
        <taxon>Rheinheimera</taxon>
    </lineage>
</organism>
<dbReference type="InterPro" id="IPR012902">
    <property type="entry name" value="N_methyl_site"/>
</dbReference>
<dbReference type="RefSeq" id="WP_173499482.1">
    <property type="nucleotide sequence ID" value="NZ_JABSOD010000001.1"/>
</dbReference>
<keyword evidence="1" id="KW-0812">Transmembrane</keyword>
<sequence>MRIIKHFKNQQGVTLLEVMISVLVLAIGILGVAGLQSVSLRSTNTAHERAMAVVLTETLFEVMRVNADAARDGLFDMTCENPLEGTEDWFDDVKQATDGETCAVVEWNNGVYTVTIDWSDQRLDANSVVVMEIRP</sequence>
<gene>
    <name evidence="2" type="primary">pilV</name>
    <name evidence="2" type="ORF">HRH59_01430</name>
</gene>
<proteinExistence type="predicted"/>
<comment type="caution">
    <text evidence="2">The sequence shown here is derived from an EMBL/GenBank/DDBJ whole genome shotgun (WGS) entry which is preliminary data.</text>
</comment>
<keyword evidence="3" id="KW-1185">Reference proteome</keyword>
<keyword evidence="1" id="KW-0472">Membrane</keyword>
<evidence type="ECO:0000313" key="2">
    <source>
        <dbReference type="EMBL" id="NRQ41239.1"/>
    </source>
</evidence>
<reference evidence="2 3" key="1">
    <citation type="submission" date="2020-06" db="EMBL/GenBank/DDBJ databases">
        <title>Rheinheimera sp. nov., a marine bacterium isolated from coastal.</title>
        <authorList>
            <person name="Yu Q."/>
            <person name="Qi Y."/>
            <person name="Pu J."/>
        </authorList>
    </citation>
    <scope>NUCLEOTIDE SEQUENCE [LARGE SCALE GENOMIC DNA]</scope>
    <source>
        <strain evidence="2 3">YQF-2</strain>
    </source>
</reference>
<evidence type="ECO:0000256" key="1">
    <source>
        <dbReference type="SAM" id="Phobius"/>
    </source>
</evidence>
<name>A0A7Y5ANH1_9GAMM</name>
<dbReference type="Proteomes" id="UP000523161">
    <property type="component" value="Unassembled WGS sequence"/>
</dbReference>
<dbReference type="Pfam" id="PF07963">
    <property type="entry name" value="N_methyl"/>
    <property type="match status" value="1"/>
</dbReference>
<dbReference type="PROSITE" id="PS00409">
    <property type="entry name" value="PROKAR_NTER_METHYL"/>
    <property type="match status" value="1"/>
</dbReference>
<feature type="transmembrane region" description="Helical" evidence="1">
    <location>
        <begin position="12"/>
        <end position="35"/>
    </location>
</feature>
<accession>A0A7Y5ANH1</accession>
<dbReference type="InterPro" id="IPR013362">
    <property type="entry name" value="Pilus_4_PilV"/>
</dbReference>
<dbReference type="AlphaFoldDB" id="A0A7Y5ANH1"/>
<protein>
    <submittedName>
        <fullName evidence="2">Type IV pilus modification protein PilV</fullName>
    </submittedName>
</protein>